<evidence type="ECO:0000313" key="1">
    <source>
        <dbReference type="EMBL" id="MCH84540.1"/>
    </source>
</evidence>
<dbReference type="AlphaFoldDB" id="A0A392MAK3"/>
<dbReference type="Proteomes" id="UP000265520">
    <property type="component" value="Unassembled WGS sequence"/>
</dbReference>
<feature type="non-terminal residue" evidence="1">
    <location>
        <position position="1"/>
    </location>
</feature>
<accession>A0A392MAK3</accession>
<gene>
    <name evidence="1" type="ORF">A2U01_0005372</name>
</gene>
<protein>
    <submittedName>
        <fullName evidence="1">Uncharacterized protein</fullName>
    </submittedName>
</protein>
<reference evidence="1 2" key="1">
    <citation type="journal article" date="2018" name="Front. Plant Sci.">
        <title>Red Clover (Trifolium pratense) and Zigzag Clover (T. medium) - A Picture of Genomic Similarities and Differences.</title>
        <authorList>
            <person name="Dluhosova J."/>
            <person name="Istvanek J."/>
            <person name="Nedelnik J."/>
            <person name="Repkova J."/>
        </authorList>
    </citation>
    <scope>NUCLEOTIDE SEQUENCE [LARGE SCALE GENOMIC DNA]</scope>
    <source>
        <strain evidence="2">cv. 10/8</strain>
        <tissue evidence="1">Leaf</tissue>
    </source>
</reference>
<keyword evidence="2" id="KW-1185">Reference proteome</keyword>
<organism evidence="1 2">
    <name type="scientific">Trifolium medium</name>
    <dbReference type="NCBI Taxonomy" id="97028"/>
    <lineage>
        <taxon>Eukaryota</taxon>
        <taxon>Viridiplantae</taxon>
        <taxon>Streptophyta</taxon>
        <taxon>Embryophyta</taxon>
        <taxon>Tracheophyta</taxon>
        <taxon>Spermatophyta</taxon>
        <taxon>Magnoliopsida</taxon>
        <taxon>eudicotyledons</taxon>
        <taxon>Gunneridae</taxon>
        <taxon>Pentapetalae</taxon>
        <taxon>rosids</taxon>
        <taxon>fabids</taxon>
        <taxon>Fabales</taxon>
        <taxon>Fabaceae</taxon>
        <taxon>Papilionoideae</taxon>
        <taxon>50 kb inversion clade</taxon>
        <taxon>NPAAA clade</taxon>
        <taxon>Hologalegina</taxon>
        <taxon>IRL clade</taxon>
        <taxon>Trifolieae</taxon>
        <taxon>Trifolium</taxon>
    </lineage>
</organism>
<proteinExistence type="predicted"/>
<sequence length="45" mass="4973">RLKEELRGWNREVFGILDLNIENTVKELNEAEGLAAIDGGEFGVG</sequence>
<comment type="caution">
    <text evidence="1">The sequence shown here is derived from an EMBL/GenBank/DDBJ whole genome shotgun (WGS) entry which is preliminary data.</text>
</comment>
<dbReference type="EMBL" id="LXQA010006978">
    <property type="protein sequence ID" value="MCH84540.1"/>
    <property type="molecule type" value="Genomic_DNA"/>
</dbReference>
<evidence type="ECO:0000313" key="2">
    <source>
        <dbReference type="Proteomes" id="UP000265520"/>
    </source>
</evidence>
<name>A0A392MAK3_9FABA</name>